<evidence type="ECO:0000313" key="1">
    <source>
        <dbReference type="Ensembl" id="ENSOMYP00000032182.2"/>
    </source>
</evidence>
<dbReference type="InterPro" id="IPR016024">
    <property type="entry name" value="ARM-type_fold"/>
</dbReference>
<dbReference type="Ensembl" id="ENSOMYT00000035100.2">
    <property type="protein sequence ID" value="ENSOMYP00000032182.2"/>
    <property type="gene ID" value="ENSOMYG00000015032.2"/>
</dbReference>
<reference evidence="1" key="3">
    <citation type="submission" date="2025-09" db="UniProtKB">
        <authorList>
            <consortium name="Ensembl"/>
        </authorList>
    </citation>
    <scope>IDENTIFICATION</scope>
</reference>
<dbReference type="InterPro" id="IPR011989">
    <property type="entry name" value="ARM-like"/>
</dbReference>
<dbReference type="PANTHER" id="PTHR16199:SF4">
    <property type="entry name" value="CONDENSIN-2 COMPLEX SUBUNIT G2"/>
    <property type="match status" value="1"/>
</dbReference>
<accession>A0A8C7Q624</accession>
<dbReference type="Gene3D" id="1.25.10.10">
    <property type="entry name" value="Leucine-rich Repeat Variant"/>
    <property type="match status" value="1"/>
</dbReference>
<reference evidence="1" key="2">
    <citation type="submission" date="2025-08" db="UniProtKB">
        <authorList>
            <consortium name="Ensembl"/>
        </authorList>
    </citation>
    <scope>IDENTIFICATION</scope>
</reference>
<dbReference type="InterPro" id="IPR024741">
    <property type="entry name" value="Condensin2_G2"/>
</dbReference>
<dbReference type="GO" id="GO:0000796">
    <property type="term" value="C:condensin complex"/>
    <property type="evidence" value="ECO:0007669"/>
    <property type="project" value="TreeGrafter"/>
</dbReference>
<evidence type="ECO:0000313" key="2">
    <source>
        <dbReference type="Proteomes" id="UP000694395"/>
    </source>
</evidence>
<reference evidence="1" key="1">
    <citation type="submission" date="2020-07" db="EMBL/GenBank/DDBJ databases">
        <title>A long reads based de novo assembly of the rainbow trout Arlee double haploid line genome.</title>
        <authorList>
            <person name="Gao G."/>
            <person name="Palti Y."/>
        </authorList>
    </citation>
    <scope>NUCLEOTIDE SEQUENCE [LARGE SCALE GENOMIC DNA]</scope>
</reference>
<dbReference type="GO" id="GO:0005634">
    <property type="term" value="C:nucleus"/>
    <property type="evidence" value="ECO:0007669"/>
    <property type="project" value="InterPro"/>
</dbReference>
<dbReference type="Pfam" id="PF12422">
    <property type="entry name" value="Condensin2nSMC"/>
    <property type="match status" value="1"/>
</dbReference>
<dbReference type="GO" id="GO:0000070">
    <property type="term" value="P:mitotic sister chromatid segregation"/>
    <property type="evidence" value="ECO:0007669"/>
    <property type="project" value="TreeGrafter"/>
</dbReference>
<dbReference type="GeneTree" id="ENSGT00490000043432"/>
<protein>
    <submittedName>
        <fullName evidence="1">Non-SMC condensin II complex, subunit G2</fullName>
    </submittedName>
</protein>
<organism evidence="1 2">
    <name type="scientific">Oncorhynchus mykiss</name>
    <name type="common">Rainbow trout</name>
    <name type="synonym">Salmo gairdneri</name>
    <dbReference type="NCBI Taxonomy" id="8022"/>
    <lineage>
        <taxon>Eukaryota</taxon>
        <taxon>Metazoa</taxon>
        <taxon>Chordata</taxon>
        <taxon>Craniata</taxon>
        <taxon>Vertebrata</taxon>
        <taxon>Euteleostomi</taxon>
        <taxon>Actinopterygii</taxon>
        <taxon>Neopterygii</taxon>
        <taxon>Teleostei</taxon>
        <taxon>Protacanthopterygii</taxon>
        <taxon>Salmoniformes</taxon>
        <taxon>Salmonidae</taxon>
        <taxon>Salmoninae</taxon>
        <taxon>Oncorhynchus</taxon>
    </lineage>
</organism>
<dbReference type="SUPFAM" id="SSF48371">
    <property type="entry name" value="ARM repeat"/>
    <property type="match status" value="1"/>
</dbReference>
<name>A0A8C7Q624_ONCMY</name>
<dbReference type="AlphaFoldDB" id="A0A8C7Q624"/>
<sequence length="907" mass="101722">MSVLEGVTLVVTASVDVIEDGDTYNSLLECGNILNGVLPYLPASEMPLRQAIHGLCEAWWKKGLLGKEELGRTAFLGSLEKTLILKKPGAEIQRLWGFHEVLFTVDFASECSKELIDLLLQCFLSVNHIKNEDGKRLMVFLFSWNVNFIRMIHGTIKNQLPYFANLLIQKPHTDHIAEIYCRAWKKASGVCLEQIESTCIQDFMQHAVLLHRTSPVHAKVRQILRYFHKRKGRNGLDEMLYRLYKPILWRALSAANSEVRANATLLFTEAFPINNPSQSSEKMDETIQKQLDTLVCLLEDPQPLVRSTATLGVCKILAKCWEVIPPTVIIDFLKKLVVELANDTTSPDVRCSVFKCLTIVLDNGHSHPLLEQLLPALKNSLHDTSEKVRVAFLNMLLKIKAVRAAKFWKVSSMEHLLARLAVDSQPVSKRIVNLLFNSFFPVNQSVEVWCERCVTLIQMNPKAARTFYQYAHIYTAPTNIVKLMLIIRQCLNACIQTEDLNETKSNKENTSVLEHVLSVKDTASMASLLEVVVILWRSIRKALELNKDALQYTTAKFGSVVPKYFNVFQEERSTVPLIQLASLLPPASVPTFSCGVLSRLKRLEAGAKVSQYSQIIECLCSWGQAAHVLELITDWLTDALPTPAVSNTRKVRIKETMEAKPDLGLDYLEYLVSRTSTRDCILPFWQGQLKQLHKALGAWKCFLTVSRDVIRVGLGDEEFKGQVLHLCSIKGYLCVPLLLFVLTEVAENYVPENQDNQSSIILTVVTNVFQKILEVMARCLRKDPEEGQELWHLAVTALGDFLQVVQAWSGIGSNPLNGVFSTVCAATLAATQHSLQKMSHPQEVTTPETVQDLPPLSSILLNVLLKSPPVTRAFLAEIISTVDSEVIDDLTGLAAVLHILAVVRQSE</sequence>
<keyword evidence="2" id="KW-1185">Reference proteome</keyword>
<dbReference type="PANTHER" id="PTHR16199">
    <property type="entry name" value="CONDENSIN-2 COMPLEX SUBUNIT G2"/>
    <property type="match status" value="1"/>
</dbReference>
<proteinExistence type="predicted"/>
<dbReference type="Proteomes" id="UP000694395">
    <property type="component" value="Chromosome 11"/>
</dbReference>